<reference evidence="4" key="1">
    <citation type="journal article" date="2019" name="Int. J. Syst. Evol. Microbiol.">
        <title>The Global Catalogue of Microorganisms (GCM) 10K type strain sequencing project: providing services to taxonomists for standard genome sequencing and annotation.</title>
        <authorList>
            <consortium name="The Broad Institute Genomics Platform"/>
            <consortium name="The Broad Institute Genome Sequencing Center for Infectious Disease"/>
            <person name="Wu L."/>
            <person name="Ma J."/>
        </authorList>
    </citation>
    <scope>NUCLEOTIDE SEQUENCE [LARGE SCALE GENOMIC DNA]</scope>
    <source>
        <strain evidence="4">NBRC 102520</strain>
    </source>
</reference>
<feature type="chain" id="PRO_5045520069" evidence="1">
    <location>
        <begin position="26"/>
        <end position="283"/>
    </location>
</feature>
<dbReference type="InterPro" id="IPR012334">
    <property type="entry name" value="Pectin_lyas_fold"/>
</dbReference>
<evidence type="ECO:0000313" key="3">
    <source>
        <dbReference type="EMBL" id="GLR88000.1"/>
    </source>
</evidence>
<dbReference type="InterPro" id="IPR011050">
    <property type="entry name" value="Pectin_lyase_fold/virulence"/>
</dbReference>
<proteinExistence type="predicted"/>
<sequence>MRRVGLLALAIGILVPLLASAPAHAQATRTWVSGVGDDANPCSRTAPCKTFAGAISKTAAAGEINCLDPGGFGAVTITKAITIDCETGTAGVLVSGTNAIVISTASSTDAVVLRGLLIDGLGTGLVGVLFLSGGSLIIENCIIMNFRGSPGLGVQFNPNTVATFLIKNSLVTNNGSSASGGGGVQVNTSGGSVRATIDHVTIERNQVGMAGLGTSNTQVNESMISNNASVGVVQGSPATVKIGRSVIVNNAGASTQGSVLSYLDNQVSNNNPDVVMSSAGGYK</sequence>
<keyword evidence="1" id="KW-0732">Signal</keyword>
<evidence type="ECO:0000256" key="1">
    <source>
        <dbReference type="SAM" id="SignalP"/>
    </source>
</evidence>
<organism evidence="3 4">
    <name type="scientific">Bradyrhizobium iriomotense</name>
    <dbReference type="NCBI Taxonomy" id="441950"/>
    <lineage>
        <taxon>Bacteria</taxon>
        <taxon>Pseudomonadati</taxon>
        <taxon>Pseudomonadota</taxon>
        <taxon>Alphaproteobacteria</taxon>
        <taxon>Hyphomicrobiales</taxon>
        <taxon>Nitrobacteraceae</taxon>
        <taxon>Bradyrhizobium</taxon>
    </lineage>
</organism>
<comment type="caution">
    <text evidence="3">The sequence shown here is derived from an EMBL/GenBank/DDBJ whole genome shotgun (WGS) entry which is preliminary data.</text>
</comment>
<dbReference type="SUPFAM" id="SSF51126">
    <property type="entry name" value="Pectin lyase-like"/>
    <property type="match status" value="1"/>
</dbReference>
<dbReference type="Gene3D" id="2.160.20.10">
    <property type="entry name" value="Single-stranded right-handed beta-helix, Pectin lyase-like"/>
    <property type="match status" value="1"/>
</dbReference>
<name>A0ABQ6B526_9BRAD</name>
<dbReference type="Pfam" id="PF13229">
    <property type="entry name" value="Beta_helix"/>
    <property type="match status" value="1"/>
</dbReference>
<keyword evidence="4" id="KW-1185">Reference proteome</keyword>
<accession>A0ABQ6B526</accession>
<dbReference type="Proteomes" id="UP001156905">
    <property type="component" value="Unassembled WGS sequence"/>
</dbReference>
<dbReference type="EMBL" id="BSOW01000017">
    <property type="protein sequence ID" value="GLR88000.1"/>
    <property type="molecule type" value="Genomic_DNA"/>
</dbReference>
<dbReference type="InterPro" id="IPR039448">
    <property type="entry name" value="Beta_helix"/>
</dbReference>
<dbReference type="RefSeq" id="WP_284269172.1">
    <property type="nucleotide sequence ID" value="NZ_BSOW01000017.1"/>
</dbReference>
<evidence type="ECO:0000259" key="2">
    <source>
        <dbReference type="Pfam" id="PF13229"/>
    </source>
</evidence>
<feature type="signal peptide" evidence="1">
    <location>
        <begin position="1"/>
        <end position="25"/>
    </location>
</feature>
<feature type="domain" description="Right handed beta helix" evidence="2">
    <location>
        <begin position="127"/>
        <end position="271"/>
    </location>
</feature>
<protein>
    <submittedName>
        <fullName evidence="3">Outer membrane protein B</fullName>
    </submittedName>
</protein>
<gene>
    <name evidence="3" type="ORF">GCM10007857_47120</name>
</gene>
<evidence type="ECO:0000313" key="4">
    <source>
        <dbReference type="Proteomes" id="UP001156905"/>
    </source>
</evidence>